<dbReference type="Gene3D" id="2.40.170.20">
    <property type="entry name" value="TonB-dependent receptor, beta-barrel domain"/>
    <property type="match status" value="1"/>
</dbReference>
<keyword evidence="9 10" id="KW-0998">Cell outer membrane</keyword>
<reference evidence="15 16" key="1">
    <citation type="submission" date="2012-09" db="EMBL/GenBank/DDBJ databases">
        <title>Genome Sequence of alkane-degrading Bacterium Alcanivorax jadensis T9.</title>
        <authorList>
            <person name="Lai Q."/>
            <person name="Shao Z."/>
        </authorList>
    </citation>
    <scope>NUCLEOTIDE SEQUENCE [LARGE SCALE GENOMIC DNA]</scope>
    <source>
        <strain evidence="15 16">T9</strain>
    </source>
</reference>
<evidence type="ECO:0000259" key="14">
    <source>
        <dbReference type="Pfam" id="PF07715"/>
    </source>
</evidence>
<protein>
    <submittedName>
        <fullName evidence="15">Outer membrane ferric siderophore receptor</fullName>
    </submittedName>
</protein>
<keyword evidence="3 10" id="KW-0813">Transport</keyword>
<evidence type="ECO:0000256" key="1">
    <source>
        <dbReference type="ARBA" id="ARBA00004571"/>
    </source>
</evidence>
<name>A0ABR4WEG4_9GAMM</name>
<keyword evidence="16" id="KW-1185">Reference proteome</keyword>
<evidence type="ECO:0000256" key="9">
    <source>
        <dbReference type="ARBA" id="ARBA00023237"/>
    </source>
</evidence>
<keyword evidence="6 11" id="KW-0798">TonB box</keyword>
<feature type="signal peptide" evidence="12">
    <location>
        <begin position="1"/>
        <end position="23"/>
    </location>
</feature>
<accession>A0ABR4WEG4</accession>
<dbReference type="EMBL" id="ARXU01000003">
    <property type="protein sequence ID" value="KGD61813.1"/>
    <property type="molecule type" value="Genomic_DNA"/>
</dbReference>
<evidence type="ECO:0000256" key="10">
    <source>
        <dbReference type="PROSITE-ProRule" id="PRU01360"/>
    </source>
</evidence>
<dbReference type="RefSeq" id="WP_035245759.1">
    <property type="nucleotide sequence ID" value="NZ_ARXU01000003.1"/>
</dbReference>
<evidence type="ECO:0000256" key="11">
    <source>
        <dbReference type="RuleBase" id="RU003357"/>
    </source>
</evidence>
<sequence length="706" mass="77934">MGKRILIGAVNASLLILSPSLLADEANTSAHELGEISVGASAPGTVSDDTESYAPKRAVSSATGLSMSLRETPQSVSVTTRTEMDDFGQNTINDVLANTTGITVQKYETDRAEYNARGFDIDTFKYDGVGSPSGRPGVRGELDTALFERVEVIRGANGLMTGAGEPSAVVNFVRKRPTRDSQASVGLTGGSWDTYRADGDVSGSLTDNVRARVVTAYRDGNSYLDRYEKERGVLYGVVEADLTENTLFTVGYSRQEDKADQNMWGSLPLFYADGTPTDFSTSTSTGADWAFWDTVKEDAFVELAQQFDNGWEGKAVYQYRKWEGDSKLLYLFGNPTRDLDGMFAYPSKFQSYERQETVDLSARGPYEVGGRVHEMVIGFNRGKVRPKEMSFFADFGGSRFTPIDSEQVFTGDFPEPAFDGEQEGSDWVDRYLGGYLATRLNLADPLTAVLGARYQDVESEGEAYGASRTSSASELVPYAGVILDLTEQHSLYTSYTTIFNPQTELTPNGDRLDPVEGVNIEYGLKSEWFQGRLNTSLVAFETEQKNVAEQIPSNQPQAEFRGEDFDSGGYEAEVSGEILNDWNITAGYSYLDIEDDDKGNALRTYIPEETFTLATTYRPVGLKKLKVGMTVNWQSRVTNTSGGNETKQESYALVNLMAGYDFTDHFNAKLRVNNVTDEKYLSSLRYFGQSYYGPPTNANLSLNYTF</sequence>
<feature type="domain" description="TonB-dependent receptor plug" evidence="14">
    <location>
        <begin position="69"/>
        <end position="169"/>
    </location>
</feature>
<evidence type="ECO:0000256" key="4">
    <source>
        <dbReference type="ARBA" id="ARBA00022452"/>
    </source>
</evidence>
<keyword evidence="5 10" id="KW-0812">Transmembrane</keyword>
<keyword evidence="12" id="KW-0732">Signal</keyword>
<dbReference type="Proteomes" id="UP000029443">
    <property type="component" value="Unassembled WGS sequence"/>
</dbReference>
<gene>
    <name evidence="15" type="ORF">T9A_01022</name>
</gene>
<feature type="chain" id="PRO_5046028387" evidence="12">
    <location>
        <begin position="24"/>
        <end position="706"/>
    </location>
</feature>
<comment type="subcellular location">
    <subcellularLocation>
        <location evidence="1 10">Cell outer membrane</location>
        <topology evidence="1 10">Multi-pass membrane protein</topology>
    </subcellularLocation>
</comment>
<evidence type="ECO:0000259" key="13">
    <source>
        <dbReference type="Pfam" id="PF00593"/>
    </source>
</evidence>
<evidence type="ECO:0000256" key="2">
    <source>
        <dbReference type="ARBA" id="ARBA00009810"/>
    </source>
</evidence>
<dbReference type="InterPro" id="IPR036942">
    <property type="entry name" value="Beta-barrel_TonB_sf"/>
</dbReference>
<dbReference type="CDD" id="cd01347">
    <property type="entry name" value="ligand_gated_channel"/>
    <property type="match status" value="1"/>
</dbReference>
<dbReference type="PANTHER" id="PTHR32552">
    <property type="entry name" value="FERRICHROME IRON RECEPTOR-RELATED"/>
    <property type="match status" value="1"/>
</dbReference>
<keyword evidence="7 10" id="KW-0472">Membrane</keyword>
<evidence type="ECO:0000313" key="15">
    <source>
        <dbReference type="EMBL" id="KGD61813.1"/>
    </source>
</evidence>
<dbReference type="Pfam" id="PF00593">
    <property type="entry name" value="TonB_dep_Rec_b-barrel"/>
    <property type="match status" value="1"/>
</dbReference>
<dbReference type="InterPro" id="IPR039426">
    <property type="entry name" value="TonB-dep_rcpt-like"/>
</dbReference>
<evidence type="ECO:0000256" key="3">
    <source>
        <dbReference type="ARBA" id="ARBA00022448"/>
    </source>
</evidence>
<dbReference type="InterPro" id="IPR037066">
    <property type="entry name" value="Plug_dom_sf"/>
</dbReference>
<feature type="domain" description="TonB-dependent receptor-like beta-barrel" evidence="13">
    <location>
        <begin position="275"/>
        <end position="675"/>
    </location>
</feature>
<dbReference type="PANTHER" id="PTHR32552:SF74">
    <property type="entry name" value="HYDROXAMATE SIDEROPHORE RECEPTOR FHUE"/>
    <property type="match status" value="1"/>
</dbReference>
<dbReference type="SUPFAM" id="SSF56935">
    <property type="entry name" value="Porins"/>
    <property type="match status" value="1"/>
</dbReference>
<comment type="caution">
    <text evidence="15">The sequence shown here is derived from an EMBL/GenBank/DDBJ whole genome shotgun (WGS) entry which is preliminary data.</text>
</comment>
<organism evidence="15 16">
    <name type="scientific">Alcanivorax jadensis T9</name>
    <dbReference type="NCBI Taxonomy" id="1177181"/>
    <lineage>
        <taxon>Bacteria</taxon>
        <taxon>Pseudomonadati</taxon>
        <taxon>Pseudomonadota</taxon>
        <taxon>Gammaproteobacteria</taxon>
        <taxon>Oceanospirillales</taxon>
        <taxon>Alcanivoracaceae</taxon>
        <taxon>Alcanivorax</taxon>
    </lineage>
</organism>
<keyword evidence="8 15" id="KW-0675">Receptor</keyword>
<keyword evidence="4 10" id="KW-1134">Transmembrane beta strand</keyword>
<evidence type="ECO:0000256" key="8">
    <source>
        <dbReference type="ARBA" id="ARBA00023170"/>
    </source>
</evidence>
<dbReference type="Pfam" id="PF07715">
    <property type="entry name" value="Plug"/>
    <property type="match status" value="1"/>
</dbReference>
<dbReference type="InterPro" id="IPR012910">
    <property type="entry name" value="Plug_dom"/>
</dbReference>
<dbReference type="InterPro" id="IPR000531">
    <property type="entry name" value="Beta-barrel_TonB"/>
</dbReference>
<evidence type="ECO:0000256" key="7">
    <source>
        <dbReference type="ARBA" id="ARBA00023136"/>
    </source>
</evidence>
<dbReference type="Gene3D" id="2.170.130.10">
    <property type="entry name" value="TonB-dependent receptor, plug domain"/>
    <property type="match status" value="1"/>
</dbReference>
<evidence type="ECO:0000256" key="6">
    <source>
        <dbReference type="ARBA" id="ARBA00023077"/>
    </source>
</evidence>
<comment type="similarity">
    <text evidence="2 10 11">Belongs to the TonB-dependent receptor family.</text>
</comment>
<evidence type="ECO:0000256" key="12">
    <source>
        <dbReference type="SAM" id="SignalP"/>
    </source>
</evidence>
<evidence type="ECO:0000313" key="16">
    <source>
        <dbReference type="Proteomes" id="UP000029443"/>
    </source>
</evidence>
<proteinExistence type="inferred from homology"/>
<evidence type="ECO:0000256" key="5">
    <source>
        <dbReference type="ARBA" id="ARBA00022692"/>
    </source>
</evidence>
<dbReference type="InterPro" id="IPR010105">
    <property type="entry name" value="TonB_sidphr_rcpt"/>
</dbReference>
<dbReference type="NCBIfam" id="TIGR01783">
    <property type="entry name" value="TonB-siderophor"/>
    <property type="match status" value="1"/>
</dbReference>
<dbReference type="PROSITE" id="PS52016">
    <property type="entry name" value="TONB_DEPENDENT_REC_3"/>
    <property type="match status" value="1"/>
</dbReference>